<dbReference type="InterPro" id="IPR013968">
    <property type="entry name" value="PKS_KR"/>
</dbReference>
<dbReference type="CDD" id="cd08955">
    <property type="entry name" value="KR_2_FAS_SDR_x"/>
    <property type="match status" value="1"/>
</dbReference>
<dbReference type="Gene3D" id="1.10.1200.10">
    <property type="entry name" value="ACP-like"/>
    <property type="match status" value="1"/>
</dbReference>
<sequence length="523" mass="53946">MLAAGPAGGTVVFLWEAGERSGSVDPGVLGHKLAVLTAAARGAAHPVSGGARLVVVTSGALAVQGPPTAPEAATAWGLARTLFAEHPSLAGGLIDLEREPVSDRSVLLLVTALLAPERELEVAFRRSRAYVPRLEAVELPPAPALPAYRADASYLILGGMGALGLAFAGHMAARGAGALILLQRTPLSDMEQGPDPRAQRRAVEALEQAGARVAVVPADVSDARSVARALEELRRRGWPPVKGVVHAAGVLHDGTLARLDANAFTRVLAPKVLGAWLVHRALGDTPLDFFVLFSSAASITGSPGQGNDAAANAFLDSLAPALVAAGRPAVSISWGPWADLGMSARTSRPGMALRSGRGLEVEAALGAFERLRSGALGSHVAVLSFDWGRLGAVLPALAGRPVFSRLVPAPASPASGLDPTKLRAAPPAGARRMLEQYLCSSVATLLGLMPGDVEPERTLTGMGFDSLSAIQLRNTVDEELGVTLPVAGFLEQTTIRSLATAVLLALPEETRADGAEPLAEVEL</sequence>
<dbReference type="SUPFAM" id="SSF47336">
    <property type="entry name" value="ACP-like"/>
    <property type="match status" value="1"/>
</dbReference>
<evidence type="ECO:0000256" key="1">
    <source>
        <dbReference type="ARBA" id="ARBA00022450"/>
    </source>
</evidence>
<reference evidence="5" key="1">
    <citation type="submission" date="2018-09" db="EMBL/GenBank/DDBJ databases">
        <authorList>
            <person name="Livingstone P.G."/>
            <person name="Whitworth D.E."/>
        </authorList>
    </citation>
    <scope>NUCLEOTIDE SEQUENCE [LARGE SCALE GENOMIC DNA]</scope>
    <source>
        <strain evidence="5">CA051B</strain>
    </source>
</reference>
<dbReference type="AlphaFoldDB" id="A0A3A8NYP8"/>
<dbReference type="Gene3D" id="3.40.50.720">
    <property type="entry name" value="NAD(P)-binding Rossmann-like Domain"/>
    <property type="match status" value="1"/>
</dbReference>
<dbReference type="InterPro" id="IPR036291">
    <property type="entry name" value="NAD(P)-bd_dom_sf"/>
</dbReference>
<dbReference type="InterPro" id="IPR057326">
    <property type="entry name" value="KR_dom"/>
</dbReference>
<keyword evidence="5" id="KW-1185">Reference proteome</keyword>
<dbReference type="EMBL" id="RAWB01000463">
    <property type="protein sequence ID" value="RKH49358.1"/>
    <property type="molecule type" value="Genomic_DNA"/>
</dbReference>
<dbReference type="InterPro" id="IPR009081">
    <property type="entry name" value="PP-bd_ACP"/>
</dbReference>
<dbReference type="InterPro" id="IPR036736">
    <property type="entry name" value="ACP-like_sf"/>
</dbReference>
<dbReference type="PANTHER" id="PTHR43775:SF37">
    <property type="entry name" value="SI:DKEY-61P9.11"/>
    <property type="match status" value="1"/>
</dbReference>
<dbReference type="Pfam" id="PF08659">
    <property type="entry name" value="KR"/>
    <property type="match status" value="1"/>
</dbReference>
<evidence type="ECO:0000313" key="5">
    <source>
        <dbReference type="Proteomes" id="UP000272888"/>
    </source>
</evidence>
<comment type="caution">
    <text evidence="4">The sequence shown here is derived from an EMBL/GenBank/DDBJ whole genome shotgun (WGS) entry which is preliminary data.</text>
</comment>
<dbReference type="SMART" id="SM00823">
    <property type="entry name" value="PKS_PP"/>
    <property type="match status" value="1"/>
</dbReference>
<dbReference type="PANTHER" id="PTHR43775">
    <property type="entry name" value="FATTY ACID SYNTHASE"/>
    <property type="match status" value="1"/>
</dbReference>
<keyword evidence="1" id="KW-0596">Phosphopantetheine</keyword>
<proteinExistence type="predicted"/>
<dbReference type="SUPFAM" id="SSF51735">
    <property type="entry name" value="NAD(P)-binding Rossmann-fold domains"/>
    <property type="match status" value="2"/>
</dbReference>
<dbReference type="Proteomes" id="UP000272888">
    <property type="component" value="Unassembled WGS sequence"/>
</dbReference>
<name>A0A3A8NYP8_9BACT</name>
<evidence type="ECO:0000259" key="3">
    <source>
        <dbReference type="PROSITE" id="PS50075"/>
    </source>
</evidence>
<evidence type="ECO:0000256" key="2">
    <source>
        <dbReference type="ARBA" id="ARBA00022553"/>
    </source>
</evidence>
<dbReference type="InterPro" id="IPR006162">
    <property type="entry name" value="Ppantetheine_attach_site"/>
</dbReference>
<dbReference type="GO" id="GO:0006633">
    <property type="term" value="P:fatty acid biosynthetic process"/>
    <property type="evidence" value="ECO:0007669"/>
    <property type="project" value="TreeGrafter"/>
</dbReference>
<dbReference type="Pfam" id="PF00550">
    <property type="entry name" value="PP-binding"/>
    <property type="match status" value="1"/>
</dbReference>
<organism evidence="4 5">
    <name type="scientific">Corallococcus llansteffanensis</name>
    <dbReference type="NCBI Taxonomy" id="2316731"/>
    <lineage>
        <taxon>Bacteria</taxon>
        <taxon>Pseudomonadati</taxon>
        <taxon>Myxococcota</taxon>
        <taxon>Myxococcia</taxon>
        <taxon>Myxococcales</taxon>
        <taxon>Cystobacterineae</taxon>
        <taxon>Myxococcaceae</taxon>
        <taxon>Corallococcus</taxon>
    </lineage>
</organism>
<keyword evidence="2" id="KW-0597">Phosphoprotein</keyword>
<dbReference type="PROSITE" id="PS00012">
    <property type="entry name" value="PHOSPHOPANTETHEINE"/>
    <property type="match status" value="1"/>
</dbReference>
<feature type="domain" description="Carrier" evidence="3">
    <location>
        <begin position="429"/>
        <end position="506"/>
    </location>
</feature>
<dbReference type="GO" id="GO:0004312">
    <property type="term" value="F:fatty acid synthase activity"/>
    <property type="evidence" value="ECO:0007669"/>
    <property type="project" value="TreeGrafter"/>
</dbReference>
<gene>
    <name evidence="4" type="ORF">D7V93_31990</name>
</gene>
<accession>A0A3A8NYP8</accession>
<dbReference type="InterPro" id="IPR050091">
    <property type="entry name" value="PKS_NRPS_Biosynth_Enz"/>
</dbReference>
<dbReference type="PROSITE" id="PS50075">
    <property type="entry name" value="CARRIER"/>
    <property type="match status" value="1"/>
</dbReference>
<protein>
    <submittedName>
        <fullName evidence="4">SDR family NAD(P)-dependent oxidoreductase</fullName>
    </submittedName>
</protein>
<dbReference type="GO" id="GO:0031177">
    <property type="term" value="F:phosphopantetheine binding"/>
    <property type="evidence" value="ECO:0007669"/>
    <property type="project" value="InterPro"/>
</dbReference>
<dbReference type="InterPro" id="IPR020806">
    <property type="entry name" value="PKS_PP-bd"/>
</dbReference>
<evidence type="ECO:0000313" key="4">
    <source>
        <dbReference type="EMBL" id="RKH49358.1"/>
    </source>
</evidence>
<dbReference type="SMART" id="SM00822">
    <property type="entry name" value="PKS_KR"/>
    <property type="match status" value="1"/>
</dbReference>